<reference evidence="7" key="1">
    <citation type="submission" date="2020-11" db="EMBL/GenBank/DDBJ databases">
        <authorList>
            <person name="Whiteford S."/>
        </authorList>
    </citation>
    <scope>NUCLEOTIDE SEQUENCE</scope>
</reference>
<dbReference type="GO" id="GO:0003677">
    <property type="term" value="F:DNA binding"/>
    <property type="evidence" value="ECO:0007669"/>
    <property type="project" value="InterPro"/>
</dbReference>
<evidence type="ECO:0000256" key="5">
    <source>
        <dbReference type="SAM" id="MobiDB-lite"/>
    </source>
</evidence>
<dbReference type="EMBL" id="CAJHNJ030000039">
    <property type="protein sequence ID" value="CAG9129912.1"/>
    <property type="molecule type" value="Genomic_DNA"/>
</dbReference>
<evidence type="ECO:0000256" key="4">
    <source>
        <dbReference type="ARBA" id="ARBA00023242"/>
    </source>
</evidence>
<comment type="caution">
    <text evidence="7">The sequence shown here is derived from an EMBL/GenBank/DDBJ whole genome shotgun (WGS) entry which is preliminary data.</text>
</comment>
<feature type="compositionally biased region" description="Polar residues" evidence="5">
    <location>
        <begin position="1"/>
        <end position="12"/>
    </location>
</feature>
<gene>
    <name evidence="7" type="ORF">PLXY2_LOCUS9710</name>
</gene>
<protein>
    <submittedName>
        <fullName evidence="7">(diamondback moth) hypothetical protein</fullName>
    </submittedName>
</protein>
<evidence type="ECO:0000259" key="6">
    <source>
        <dbReference type="PROSITE" id="PS51526"/>
    </source>
</evidence>
<keyword evidence="2" id="KW-0805">Transcription regulation</keyword>
<dbReference type="PROSITE" id="PS51526">
    <property type="entry name" value="RFX_DBD"/>
    <property type="match status" value="1"/>
</dbReference>
<evidence type="ECO:0000256" key="1">
    <source>
        <dbReference type="ARBA" id="ARBA00022853"/>
    </source>
</evidence>
<dbReference type="Proteomes" id="UP000653454">
    <property type="component" value="Unassembled WGS sequence"/>
</dbReference>
<sequence length="175" mass="18941">MSFQQQQPSTPVKQPASVDNKPTAPASPAPVSGIQQAHLQQKTVQENEQFAVAWLRASYEPLPPTDNSTTDAAEIYRQYAACCSNMQRKGVIAPQHFPRLVRDLPPVRGVLLQHAAQGGDSAAALPPACAVSDSDSDSDNSTTDAAEIYRQYAACCSNMQRKGVIAPQHFPRLVR</sequence>
<dbReference type="InterPro" id="IPR003150">
    <property type="entry name" value="DNA-bd_RFX"/>
</dbReference>
<feature type="domain" description="RFX-type winged-helix" evidence="6">
    <location>
        <begin position="51"/>
        <end position="124"/>
    </location>
</feature>
<feature type="region of interest" description="Disordered" evidence="5">
    <location>
        <begin position="1"/>
        <end position="42"/>
    </location>
</feature>
<keyword evidence="3" id="KW-0804">Transcription</keyword>
<dbReference type="AlphaFoldDB" id="A0A8S4FN56"/>
<evidence type="ECO:0000313" key="7">
    <source>
        <dbReference type="EMBL" id="CAG9129912.1"/>
    </source>
</evidence>
<evidence type="ECO:0000256" key="2">
    <source>
        <dbReference type="ARBA" id="ARBA00023015"/>
    </source>
</evidence>
<feature type="compositionally biased region" description="Polar residues" evidence="5">
    <location>
        <begin position="33"/>
        <end position="42"/>
    </location>
</feature>
<dbReference type="GO" id="GO:0006325">
    <property type="term" value="P:chromatin organization"/>
    <property type="evidence" value="ECO:0007669"/>
    <property type="project" value="UniProtKB-KW"/>
</dbReference>
<name>A0A8S4FN56_PLUXY</name>
<proteinExistence type="predicted"/>
<dbReference type="PANTHER" id="PTHR22970">
    <property type="entry name" value="AT-RICH INTERACTIVE DOMAIN-CONTAINING PROTEIN 2"/>
    <property type="match status" value="1"/>
</dbReference>
<dbReference type="PANTHER" id="PTHR22970:SF14">
    <property type="entry name" value="AT-RICH INTERACTIVE DOMAIN-CONTAINING PROTEIN 2"/>
    <property type="match status" value="1"/>
</dbReference>
<accession>A0A8S4FN56</accession>
<evidence type="ECO:0000313" key="8">
    <source>
        <dbReference type="Proteomes" id="UP000653454"/>
    </source>
</evidence>
<evidence type="ECO:0000256" key="3">
    <source>
        <dbReference type="ARBA" id="ARBA00023163"/>
    </source>
</evidence>
<keyword evidence="4" id="KW-0539">Nucleus</keyword>
<keyword evidence="8" id="KW-1185">Reference proteome</keyword>
<keyword evidence="1" id="KW-0156">Chromatin regulator</keyword>
<organism evidence="7 8">
    <name type="scientific">Plutella xylostella</name>
    <name type="common">Diamondback moth</name>
    <name type="synonym">Plutella maculipennis</name>
    <dbReference type="NCBI Taxonomy" id="51655"/>
    <lineage>
        <taxon>Eukaryota</taxon>
        <taxon>Metazoa</taxon>
        <taxon>Ecdysozoa</taxon>
        <taxon>Arthropoda</taxon>
        <taxon>Hexapoda</taxon>
        <taxon>Insecta</taxon>
        <taxon>Pterygota</taxon>
        <taxon>Neoptera</taxon>
        <taxon>Endopterygota</taxon>
        <taxon>Lepidoptera</taxon>
        <taxon>Glossata</taxon>
        <taxon>Ditrysia</taxon>
        <taxon>Yponomeutoidea</taxon>
        <taxon>Plutellidae</taxon>
        <taxon>Plutella</taxon>
    </lineage>
</organism>
<dbReference type="InterPro" id="IPR052406">
    <property type="entry name" value="Chromatin_Remodeling_Comp"/>
</dbReference>
<dbReference type="GO" id="GO:0006355">
    <property type="term" value="P:regulation of DNA-templated transcription"/>
    <property type="evidence" value="ECO:0007669"/>
    <property type="project" value="InterPro"/>
</dbReference>